<protein>
    <recommendedName>
        <fullName evidence="7">RNA polymerase II subunit 5-mediating protein homolog</fullName>
    </recommendedName>
</protein>
<feature type="region of interest" description="Disordered" evidence="4">
    <location>
        <begin position="306"/>
        <end position="331"/>
    </location>
</feature>
<dbReference type="PANTHER" id="PTHR15111">
    <property type="entry name" value="RNA POLYMERASE II SUBUNIT 5-MEDIATING PROTEIN NNX3"/>
    <property type="match status" value="1"/>
</dbReference>
<comment type="subcellular location">
    <subcellularLocation>
        <location evidence="1">Nucleus</location>
    </subcellularLocation>
</comment>
<dbReference type="Gene3D" id="1.10.287.370">
    <property type="match status" value="1"/>
</dbReference>
<dbReference type="CDD" id="cd23159">
    <property type="entry name" value="Prefoldin_URI1"/>
    <property type="match status" value="1"/>
</dbReference>
<keyword evidence="6" id="KW-1185">Reference proteome</keyword>
<evidence type="ECO:0000256" key="1">
    <source>
        <dbReference type="ARBA" id="ARBA00004123"/>
    </source>
</evidence>
<comment type="similarity">
    <text evidence="3">Belongs to the RNA polymerase II subunit 5-mediating protein family.</text>
</comment>
<dbReference type="GO" id="GO:0000122">
    <property type="term" value="P:negative regulation of transcription by RNA polymerase II"/>
    <property type="evidence" value="ECO:0007669"/>
    <property type="project" value="TreeGrafter"/>
</dbReference>
<dbReference type="PANTHER" id="PTHR15111:SF0">
    <property type="entry name" value="UNCONVENTIONAL PREFOLDIN RPB5 INTERACTOR 1"/>
    <property type="match status" value="1"/>
</dbReference>
<feature type="compositionally biased region" description="Polar residues" evidence="4">
    <location>
        <begin position="256"/>
        <end position="271"/>
    </location>
</feature>
<dbReference type="EMBL" id="WHWC01000001">
    <property type="protein sequence ID" value="KAG8391214.1"/>
    <property type="molecule type" value="Genomic_DNA"/>
</dbReference>
<feature type="compositionally biased region" description="Polar residues" evidence="4">
    <location>
        <begin position="217"/>
        <end position="240"/>
    </location>
</feature>
<proteinExistence type="inferred from homology"/>
<evidence type="ECO:0000313" key="6">
    <source>
        <dbReference type="Proteomes" id="UP000826271"/>
    </source>
</evidence>
<dbReference type="GO" id="GO:0009409">
    <property type="term" value="P:response to cold"/>
    <property type="evidence" value="ECO:0007669"/>
    <property type="project" value="UniProtKB-ARBA"/>
</dbReference>
<reference evidence="5" key="1">
    <citation type="submission" date="2019-10" db="EMBL/GenBank/DDBJ databases">
        <authorList>
            <person name="Zhang R."/>
            <person name="Pan Y."/>
            <person name="Wang J."/>
            <person name="Ma R."/>
            <person name="Yu S."/>
        </authorList>
    </citation>
    <scope>NUCLEOTIDE SEQUENCE</scope>
    <source>
        <strain evidence="5">LA-IB0</strain>
        <tissue evidence="5">Leaf</tissue>
    </source>
</reference>
<accession>A0AAV6Y8Q6</accession>
<feature type="compositionally biased region" description="Polar residues" evidence="4">
    <location>
        <begin position="310"/>
        <end position="322"/>
    </location>
</feature>
<organism evidence="5 6">
    <name type="scientific">Buddleja alternifolia</name>
    <dbReference type="NCBI Taxonomy" id="168488"/>
    <lineage>
        <taxon>Eukaryota</taxon>
        <taxon>Viridiplantae</taxon>
        <taxon>Streptophyta</taxon>
        <taxon>Embryophyta</taxon>
        <taxon>Tracheophyta</taxon>
        <taxon>Spermatophyta</taxon>
        <taxon>Magnoliopsida</taxon>
        <taxon>eudicotyledons</taxon>
        <taxon>Gunneridae</taxon>
        <taxon>Pentapetalae</taxon>
        <taxon>asterids</taxon>
        <taxon>lamiids</taxon>
        <taxon>Lamiales</taxon>
        <taxon>Scrophulariaceae</taxon>
        <taxon>Buddlejeae</taxon>
        <taxon>Buddleja</taxon>
    </lineage>
</organism>
<dbReference type="Pfam" id="PF02996">
    <property type="entry name" value="Prefoldin"/>
    <property type="match status" value="1"/>
</dbReference>
<gene>
    <name evidence="5" type="ORF">BUALT_Bualt01G0164500</name>
</gene>
<dbReference type="InterPro" id="IPR009053">
    <property type="entry name" value="Prefoldin"/>
</dbReference>
<feature type="compositionally biased region" description="Acidic residues" evidence="4">
    <location>
        <begin position="198"/>
        <end position="216"/>
    </location>
</feature>
<evidence type="ECO:0000256" key="4">
    <source>
        <dbReference type="SAM" id="MobiDB-lite"/>
    </source>
</evidence>
<dbReference type="GO" id="GO:0006457">
    <property type="term" value="P:protein folding"/>
    <property type="evidence" value="ECO:0007669"/>
    <property type="project" value="UniProtKB-ARBA"/>
</dbReference>
<dbReference type="InterPro" id="IPR004127">
    <property type="entry name" value="Prefoldin_subunit_alpha"/>
</dbReference>
<dbReference type="GO" id="GO:0003714">
    <property type="term" value="F:transcription corepressor activity"/>
    <property type="evidence" value="ECO:0007669"/>
    <property type="project" value="TreeGrafter"/>
</dbReference>
<evidence type="ECO:0000256" key="2">
    <source>
        <dbReference type="ARBA" id="ARBA00023242"/>
    </source>
</evidence>
<sequence>METKKGTVTSLSSMFPADEAQKASRRVQDTIDERQHQLDQLKAFIDDNISLINLVHKLPHETHHNIMVPFGKAAFFPGRLIHTNEFMVLLGDGYYAERTSKQTAEILKRRGTALETQVESLKAIMQDLKAEASFFEITAQESAEGLVEIREDYVEEGSSEALATGRKKFDSILEVDDRKAAVEDDEYTRIFSRISELEKEEEEAEKANESDEDEQTQNELVRSANQISIDQEIKSSQVETSEVPAVSKEKYRPQRYGSSTGNHPAPNSNMMNKAFEVPEEEKRDQTPLTASNTAFTGSIVEHAHDIGKNLTEQQSGARTSKPVSRFKMQRK</sequence>
<dbReference type="InterPro" id="IPR052255">
    <property type="entry name" value="RNA_pol_II_subunit5-mediator"/>
</dbReference>
<dbReference type="AlphaFoldDB" id="A0AAV6Y8Q6"/>
<dbReference type="Proteomes" id="UP000826271">
    <property type="component" value="Unassembled WGS sequence"/>
</dbReference>
<name>A0AAV6Y8Q6_9LAMI</name>
<keyword evidence="2" id="KW-0539">Nucleus</keyword>
<dbReference type="GO" id="GO:0005634">
    <property type="term" value="C:nucleus"/>
    <property type="evidence" value="ECO:0007669"/>
    <property type="project" value="UniProtKB-SubCell"/>
</dbReference>
<feature type="region of interest" description="Disordered" evidence="4">
    <location>
        <begin position="197"/>
        <end position="271"/>
    </location>
</feature>
<comment type="caution">
    <text evidence="5">The sequence shown here is derived from an EMBL/GenBank/DDBJ whole genome shotgun (WGS) entry which is preliminary data.</text>
</comment>
<dbReference type="SUPFAM" id="SSF46579">
    <property type="entry name" value="Prefoldin"/>
    <property type="match status" value="1"/>
</dbReference>
<evidence type="ECO:0000313" key="5">
    <source>
        <dbReference type="EMBL" id="KAG8391214.1"/>
    </source>
</evidence>
<dbReference type="GO" id="GO:0003682">
    <property type="term" value="F:chromatin binding"/>
    <property type="evidence" value="ECO:0007669"/>
    <property type="project" value="TreeGrafter"/>
</dbReference>
<dbReference type="NCBIfam" id="TIGR00293">
    <property type="entry name" value="prefoldin subunit alpha"/>
    <property type="match status" value="1"/>
</dbReference>
<evidence type="ECO:0008006" key="7">
    <source>
        <dbReference type="Google" id="ProtNLM"/>
    </source>
</evidence>
<evidence type="ECO:0000256" key="3">
    <source>
        <dbReference type="ARBA" id="ARBA00038295"/>
    </source>
</evidence>
<dbReference type="GO" id="GO:0019212">
    <property type="term" value="F:phosphatase inhibitor activity"/>
    <property type="evidence" value="ECO:0007669"/>
    <property type="project" value="TreeGrafter"/>
</dbReference>